<reference evidence="2" key="1">
    <citation type="submission" date="2020-02" db="EMBL/GenBank/DDBJ databases">
        <authorList>
            <person name="Meier V. D."/>
        </authorList>
    </citation>
    <scope>NUCLEOTIDE SEQUENCE</scope>
    <source>
        <strain evidence="2">AVDCRST_MAG86</strain>
    </source>
</reference>
<dbReference type="EMBL" id="CADCWP010000153">
    <property type="protein sequence ID" value="CAA9573570.1"/>
    <property type="molecule type" value="Genomic_DNA"/>
</dbReference>
<protein>
    <submittedName>
        <fullName evidence="2">Uncharacterized protein</fullName>
    </submittedName>
</protein>
<evidence type="ECO:0000256" key="1">
    <source>
        <dbReference type="SAM" id="MobiDB-lite"/>
    </source>
</evidence>
<gene>
    <name evidence="2" type="ORF">AVDCRST_MAG86-2028</name>
</gene>
<dbReference type="InterPro" id="IPR013783">
    <property type="entry name" value="Ig-like_fold"/>
</dbReference>
<evidence type="ECO:0000313" key="2">
    <source>
        <dbReference type="EMBL" id="CAA9573570.1"/>
    </source>
</evidence>
<sequence>MKLRLFRFFLFTLSLALVGYLRFPALAATRGVPRIEQFTASSPTVSSGEPVFLSWRLSGAETRSVRVVSEAGTATLSGNALKVEPTLSGVYTLIAQNRQGSDQREQAVQVRGVTVAGLPESGGAPSGGGGAAEADAGEPEGSFGVSLSLDGPFISDEAGSITGLQDERVVRVPPGGEFFAEVAYRDPDGVAGVTLNLVNSAPEGLSGTLSPDQPPFSVVDAPTGTCDLGLLPTAVRCLYRVRVAEDARNISELPGAEDEFAYVFRVQVSDGAGDYANEAVRGYVAVSPR</sequence>
<accession>A0A6J4VEX5</accession>
<name>A0A6J4VEX5_9DEIN</name>
<proteinExistence type="predicted"/>
<dbReference type="Gene3D" id="2.60.40.10">
    <property type="entry name" value="Immunoglobulins"/>
    <property type="match status" value="1"/>
</dbReference>
<feature type="region of interest" description="Disordered" evidence="1">
    <location>
        <begin position="117"/>
        <end position="140"/>
    </location>
</feature>
<dbReference type="AlphaFoldDB" id="A0A6J4VEX5"/>
<organism evidence="2">
    <name type="scientific">uncultured Truepera sp</name>
    <dbReference type="NCBI Taxonomy" id="543023"/>
    <lineage>
        <taxon>Bacteria</taxon>
        <taxon>Thermotogati</taxon>
        <taxon>Deinococcota</taxon>
        <taxon>Deinococci</taxon>
        <taxon>Trueperales</taxon>
        <taxon>Trueperaceae</taxon>
        <taxon>Truepera</taxon>
        <taxon>environmental samples</taxon>
    </lineage>
</organism>